<dbReference type="PROSITE" id="PS00135">
    <property type="entry name" value="TRYPSIN_SER"/>
    <property type="match status" value="1"/>
</dbReference>
<gene>
    <name evidence="4" type="ORF">D0T12_15410</name>
</gene>
<dbReference type="InterPro" id="IPR033116">
    <property type="entry name" value="TRYPSIN_SER"/>
</dbReference>
<organism evidence="4 5">
    <name type="scientific">Actinomadura spongiicola</name>
    <dbReference type="NCBI Taxonomy" id="2303421"/>
    <lineage>
        <taxon>Bacteria</taxon>
        <taxon>Bacillati</taxon>
        <taxon>Actinomycetota</taxon>
        <taxon>Actinomycetes</taxon>
        <taxon>Streptosporangiales</taxon>
        <taxon>Thermomonosporaceae</taxon>
        <taxon>Actinomadura</taxon>
    </lineage>
</organism>
<dbReference type="SUPFAM" id="SSF50494">
    <property type="entry name" value="Trypsin-like serine proteases"/>
    <property type="match status" value="1"/>
</dbReference>
<dbReference type="GO" id="GO:0006508">
    <property type="term" value="P:proteolysis"/>
    <property type="evidence" value="ECO:0007669"/>
    <property type="project" value="UniProtKB-KW"/>
</dbReference>
<dbReference type="PANTHER" id="PTHR24256">
    <property type="entry name" value="TRYPTASE-RELATED"/>
    <property type="match status" value="1"/>
</dbReference>
<dbReference type="InterPro" id="IPR001254">
    <property type="entry name" value="Trypsin_dom"/>
</dbReference>
<feature type="domain" description="Peptidase S1" evidence="3">
    <location>
        <begin position="39"/>
        <end position="274"/>
    </location>
</feature>
<keyword evidence="1" id="KW-1015">Disulfide bond</keyword>
<comment type="caution">
    <text evidence="4">The sequence shown here is derived from an EMBL/GenBank/DDBJ whole genome shotgun (WGS) entry which is preliminary data.</text>
</comment>
<evidence type="ECO:0000313" key="5">
    <source>
        <dbReference type="Proteomes" id="UP000262882"/>
    </source>
</evidence>
<dbReference type="EMBL" id="QVNQ01000004">
    <property type="protein sequence ID" value="RFS84896.1"/>
    <property type="molecule type" value="Genomic_DNA"/>
</dbReference>
<dbReference type="InterPro" id="IPR009003">
    <property type="entry name" value="Peptidase_S1_PA"/>
</dbReference>
<dbReference type="SMART" id="SM00020">
    <property type="entry name" value="Tryp_SPc"/>
    <property type="match status" value="1"/>
</dbReference>
<dbReference type="AlphaFoldDB" id="A0A372GHP7"/>
<dbReference type="Pfam" id="PF00089">
    <property type="entry name" value="Trypsin"/>
    <property type="match status" value="1"/>
</dbReference>
<dbReference type="Gene3D" id="2.40.10.10">
    <property type="entry name" value="Trypsin-like serine proteases"/>
    <property type="match status" value="1"/>
</dbReference>
<dbReference type="OrthoDB" id="3657335at2"/>
<keyword evidence="2" id="KW-0732">Signal</keyword>
<keyword evidence="5" id="KW-1185">Reference proteome</keyword>
<evidence type="ECO:0000256" key="2">
    <source>
        <dbReference type="SAM" id="SignalP"/>
    </source>
</evidence>
<evidence type="ECO:0000256" key="1">
    <source>
        <dbReference type="ARBA" id="ARBA00023157"/>
    </source>
</evidence>
<proteinExistence type="predicted"/>
<dbReference type="InterPro" id="IPR043504">
    <property type="entry name" value="Peptidase_S1_PA_chymotrypsin"/>
</dbReference>
<dbReference type="InterPro" id="IPR001314">
    <property type="entry name" value="Peptidase_S1A"/>
</dbReference>
<reference evidence="4 5" key="1">
    <citation type="submission" date="2018-08" db="EMBL/GenBank/DDBJ databases">
        <title>Actinomadura spongicola sp. nov., isolated from marine sponge Leucetta chagosensis.</title>
        <authorList>
            <person name="Li L."/>
            <person name="Lin H.W."/>
        </authorList>
    </citation>
    <scope>NUCLEOTIDE SEQUENCE [LARGE SCALE GENOMIC DNA]</scope>
    <source>
        <strain evidence="4 5">LHW52907</strain>
    </source>
</reference>
<protein>
    <submittedName>
        <fullName evidence="4">Serine protease</fullName>
    </submittedName>
</protein>
<dbReference type="Proteomes" id="UP000262882">
    <property type="component" value="Unassembled WGS sequence"/>
</dbReference>
<evidence type="ECO:0000313" key="4">
    <source>
        <dbReference type="EMBL" id="RFS84896.1"/>
    </source>
</evidence>
<feature type="signal peptide" evidence="2">
    <location>
        <begin position="1"/>
        <end position="27"/>
    </location>
</feature>
<dbReference type="FunFam" id="2.40.10.10:FF:000068">
    <property type="entry name" value="transmembrane protease serine 2"/>
    <property type="match status" value="1"/>
</dbReference>
<keyword evidence="4" id="KW-0645">Protease</keyword>
<dbReference type="RefSeq" id="WP_117400235.1">
    <property type="nucleotide sequence ID" value="NZ_QVNQ01000004.1"/>
</dbReference>
<dbReference type="PROSITE" id="PS50240">
    <property type="entry name" value="TRYPSIN_DOM"/>
    <property type="match status" value="1"/>
</dbReference>
<dbReference type="InterPro" id="IPR051487">
    <property type="entry name" value="Ser/Thr_Proteases_Immune/Dev"/>
</dbReference>
<dbReference type="PRINTS" id="PR00722">
    <property type="entry name" value="CHYMOTRYPSIN"/>
</dbReference>
<sequence>MRKLRFALLAWAVTLLGPSLATPAALAGPEPGGGPSTMIIGGRDATEPYPFMASLQNDEVGHFCGGSLIDPEWVVTAYHCVDFGTKPEDVRLRIGSPHKSEGGSLRGAERIVLHPEGDPAYFDIALIRLDEPVSYAPVTLDVRPPTGTPVRMLGWGCTAPKRDVDGCPNDRPEMLQQLDSTVHQVAECVNVRAPIEKDTELCTGNPADDTDAAGPCFGDSGGPLLRRTATGWRLLGAFSRVEIPREDHIPDCSTGLGIYTDVTVHREWMESVISGS</sequence>
<name>A0A372GHP7_9ACTN</name>
<feature type="chain" id="PRO_5039552681" evidence="2">
    <location>
        <begin position="28"/>
        <end position="276"/>
    </location>
</feature>
<dbReference type="GO" id="GO:0004252">
    <property type="term" value="F:serine-type endopeptidase activity"/>
    <property type="evidence" value="ECO:0007669"/>
    <property type="project" value="InterPro"/>
</dbReference>
<evidence type="ECO:0000259" key="3">
    <source>
        <dbReference type="PROSITE" id="PS50240"/>
    </source>
</evidence>
<keyword evidence="4" id="KW-0378">Hydrolase</keyword>
<accession>A0A372GHP7</accession>
<dbReference type="CDD" id="cd00190">
    <property type="entry name" value="Tryp_SPc"/>
    <property type="match status" value="1"/>
</dbReference>